<keyword evidence="4" id="KW-1185">Reference proteome</keyword>
<dbReference type="OrthoDB" id="3362655at2"/>
<dbReference type="Proteomes" id="UP000294901">
    <property type="component" value="Unassembled WGS sequence"/>
</dbReference>
<evidence type="ECO:0000256" key="2">
    <source>
        <dbReference type="SAM" id="Phobius"/>
    </source>
</evidence>
<reference evidence="3 4" key="1">
    <citation type="submission" date="2019-03" db="EMBL/GenBank/DDBJ databases">
        <title>Sequencing the genomes of 1000 actinobacteria strains.</title>
        <authorList>
            <person name="Klenk H.-P."/>
        </authorList>
    </citation>
    <scope>NUCLEOTIDE SEQUENCE [LARGE SCALE GENOMIC DNA]</scope>
    <source>
        <strain evidence="3 4">DSM 43805</strain>
    </source>
</reference>
<dbReference type="AlphaFoldDB" id="A0A4R6JQH2"/>
<dbReference type="EMBL" id="SNWR01000001">
    <property type="protein sequence ID" value="TDO38774.1"/>
    <property type="molecule type" value="Genomic_DNA"/>
</dbReference>
<organism evidence="3 4">
    <name type="scientific">Paractinoplanes brasiliensis</name>
    <dbReference type="NCBI Taxonomy" id="52695"/>
    <lineage>
        <taxon>Bacteria</taxon>
        <taxon>Bacillati</taxon>
        <taxon>Actinomycetota</taxon>
        <taxon>Actinomycetes</taxon>
        <taxon>Micromonosporales</taxon>
        <taxon>Micromonosporaceae</taxon>
        <taxon>Paractinoplanes</taxon>
    </lineage>
</organism>
<proteinExistence type="predicted"/>
<keyword evidence="2" id="KW-0472">Membrane</keyword>
<comment type="caution">
    <text evidence="3">The sequence shown here is derived from an EMBL/GenBank/DDBJ whole genome shotgun (WGS) entry which is preliminary data.</text>
</comment>
<keyword evidence="2" id="KW-1133">Transmembrane helix</keyword>
<feature type="region of interest" description="Disordered" evidence="1">
    <location>
        <begin position="24"/>
        <end position="58"/>
    </location>
</feature>
<sequence>MRYGTPSRAAHRATADGGLMLLVRGIGSGGQHRPPPASPLPRIPQQRGRRRAPVTRPSVEPQRAVQWLTQGLAGVILLGLVLMIGFMMTASDRRQSSPTTVAPGEPATVPLGDVFGQQDVLRPVGATGAYRIEMRHYGTDCAEATNGSLGALLTGNGCSEVVRAGLLSPYEGYQVTAGVFTLADAEAAATVDGLVRGQVVSGNGGFRTLPEATGGDPASASVGWHVRGNYLLYCVITRPDGALVPDDDPYAERITAEIVDDHLGAAVLGGRTAPPQPPGALP</sequence>
<gene>
    <name evidence="3" type="ORF">C8E87_2436</name>
</gene>
<name>A0A4R6JQH2_9ACTN</name>
<evidence type="ECO:0000256" key="1">
    <source>
        <dbReference type="SAM" id="MobiDB-lite"/>
    </source>
</evidence>
<dbReference type="RefSeq" id="WP_133873206.1">
    <property type="nucleotide sequence ID" value="NZ_BOMD01000018.1"/>
</dbReference>
<feature type="compositionally biased region" description="Pro residues" evidence="1">
    <location>
        <begin position="33"/>
        <end position="42"/>
    </location>
</feature>
<accession>A0A4R6JQH2</accession>
<evidence type="ECO:0000313" key="3">
    <source>
        <dbReference type="EMBL" id="TDO38774.1"/>
    </source>
</evidence>
<keyword evidence="2" id="KW-0812">Transmembrane</keyword>
<protein>
    <submittedName>
        <fullName evidence="3">Uncharacterized protein</fullName>
    </submittedName>
</protein>
<evidence type="ECO:0000313" key="4">
    <source>
        <dbReference type="Proteomes" id="UP000294901"/>
    </source>
</evidence>
<feature type="transmembrane region" description="Helical" evidence="2">
    <location>
        <begin position="67"/>
        <end position="88"/>
    </location>
</feature>